<sequence>MLFPISDDDRHLMHPAWVTIGLVVANVVMYLWQITHPGFDLGWSVIPAEITRGMDFDQQVIVQIGHEYVRFPQAPGPSPIFLTIFSSMFMHGGLMHLGGNLLYLWIFGDNVEHRFGALKFLAFYLVSGIVATFAQIAMNPDGLIPNLGASGAISGVLGAYLVLFPRNRVNAVFFFSIISVPAIVVLGMWGVMQFIQGAGSFSAAAQNTGGVAYAAHIGGFIAGVVMGLISRVTMKTEPESVFRRIYQEDSKVRRYW</sequence>
<feature type="transmembrane region" description="Helical" evidence="7">
    <location>
        <begin position="143"/>
        <end position="164"/>
    </location>
</feature>
<evidence type="ECO:0000256" key="6">
    <source>
        <dbReference type="ARBA" id="ARBA00023136"/>
    </source>
</evidence>
<feature type="domain" description="Peptidase S54 rhomboid" evidence="8">
    <location>
        <begin position="83"/>
        <end position="229"/>
    </location>
</feature>
<gene>
    <name evidence="9" type="ORF">OKA05_23975</name>
</gene>
<reference evidence="9 10" key="1">
    <citation type="submission" date="2022-10" db="EMBL/GenBank/DDBJ databases">
        <title>Luteolibacter arcticus strain CCTCC AB 2014275, whole genome shotgun sequencing project.</title>
        <authorList>
            <person name="Zhao G."/>
            <person name="Shen L."/>
        </authorList>
    </citation>
    <scope>NUCLEOTIDE SEQUENCE [LARGE SCALE GENOMIC DNA]</scope>
    <source>
        <strain evidence="9 10">CCTCC AB 2014275</strain>
    </source>
</reference>
<keyword evidence="9" id="KW-0645">Protease</keyword>
<dbReference type="Gene3D" id="1.20.1540.10">
    <property type="entry name" value="Rhomboid-like"/>
    <property type="match status" value="1"/>
</dbReference>
<feature type="transmembrane region" description="Helical" evidence="7">
    <location>
        <begin position="211"/>
        <end position="234"/>
    </location>
</feature>
<feature type="transmembrane region" description="Helical" evidence="7">
    <location>
        <begin position="171"/>
        <end position="191"/>
    </location>
</feature>
<organism evidence="9 10">
    <name type="scientific">Luteolibacter arcticus</name>
    <dbReference type="NCBI Taxonomy" id="1581411"/>
    <lineage>
        <taxon>Bacteria</taxon>
        <taxon>Pseudomonadati</taxon>
        <taxon>Verrucomicrobiota</taxon>
        <taxon>Verrucomicrobiia</taxon>
        <taxon>Verrucomicrobiales</taxon>
        <taxon>Verrucomicrobiaceae</taxon>
        <taxon>Luteolibacter</taxon>
    </lineage>
</organism>
<dbReference type="InterPro" id="IPR035952">
    <property type="entry name" value="Rhomboid-like_sf"/>
</dbReference>
<keyword evidence="6 7" id="KW-0472">Membrane</keyword>
<dbReference type="SUPFAM" id="SSF144091">
    <property type="entry name" value="Rhomboid-like"/>
    <property type="match status" value="1"/>
</dbReference>
<feature type="transmembrane region" description="Helical" evidence="7">
    <location>
        <begin position="118"/>
        <end position="137"/>
    </location>
</feature>
<feature type="transmembrane region" description="Helical" evidence="7">
    <location>
        <begin position="80"/>
        <end position="106"/>
    </location>
</feature>
<keyword evidence="3 7" id="KW-0812">Transmembrane</keyword>
<evidence type="ECO:0000313" key="9">
    <source>
        <dbReference type="EMBL" id="MCW1925638.1"/>
    </source>
</evidence>
<dbReference type="Pfam" id="PF01694">
    <property type="entry name" value="Rhomboid"/>
    <property type="match status" value="1"/>
</dbReference>
<comment type="subcellular location">
    <subcellularLocation>
        <location evidence="1">Membrane</location>
        <topology evidence="1">Multi-pass membrane protein</topology>
    </subcellularLocation>
</comment>
<dbReference type="GO" id="GO:0006508">
    <property type="term" value="P:proteolysis"/>
    <property type="evidence" value="ECO:0007669"/>
    <property type="project" value="UniProtKB-KW"/>
</dbReference>
<name>A0ABT3GQ84_9BACT</name>
<comment type="similarity">
    <text evidence="2">Belongs to the peptidase S54 family.</text>
</comment>
<evidence type="ECO:0000259" key="8">
    <source>
        <dbReference type="Pfam" id="PF01694"/>
    </source>
</evidence>
<dbReference type="GO" id="GO:0008233">
    <property type="term" value="F:peptidase activity"/>
    <property type="evidence" value="ECO:0007669"/>
    <property type="project" value="UniProtKB-KW"/>
</dbReference>
<evidence type="ECO:0000256" key="5">
    <source>
        <dbReference type="ARBA" id="ARBA00022989"/>
    </source>
</evidence>
<feature type="transmembrane region" description="Helical" evidence="7">
    <location>
        <begin position="12"/>
        <end position="32"/>
    </location>
</feature>
<protein>
    <submittedName>
        <fullName evidence="9">Rhomboid family intramembrane serine protease</fullName>
    </submittedName>
</protein>
<evidence type="ECO:0000313" key="10">
    <source>
        <dbReference type="Proteomes" id="UP001320876"/>
    </source>
</evidence>
<comment type="caution">
    <text evidence="9">The sequence shown here is derived from an EMBL/GenBank/DDBJ whole genome shotgun (WGS) entry which is preliminary data.</text>
</comment>
<dbReference type="InterPro" id="IPR050925">
    <property type="entry name" value="Rhomboid_protease_S54"/>
</dbReference>
<evidence type="ECO:0000256" key="3">
    <source>
        <dbReference type="ARBA" id="ARBA00022692"/>
    </source>
</evidence>
<evidence type="ECO:0000256" key="4">
    <source>
        <dbReference type="ARBA" id="ARBA00022801"/>
    </source>
</evidence>
<dbReference type="Proteomes" id="UP001320876">
    <property type="component" value="Unassembled WGS sequence"/>
</dbReference>
<evidence type="ECO:0000256" key="2">
    <source>
        <dbReference type="ARBA" id="ARBA00009045"/>
    </source>
</evidence>
<dbReference type="PANTHER" id="PTHR43731:SF14">
    <property type="entry name" value="PRESENILIN-ASSOCIATED RHOMBOID-LIKE PROTEIN, MITOCHONDRIAL"/>
    <property type="match status" value="1"/>
</dbReference>
<evidence type="ECO:0000256" key="1">
    <source>
        <dbReference type="ARBA" id="ARBA00004141"/>
    </source>
</evidence>
<keyword evidence="4" id="KW-0378">Hydrolase</keyword>
<dbReference type="RefSeq" id="WP_264489744.1">
    <property type="nucleotide sequence ID" value="NZ_JAPDDT010000015.1"/>
</dbReference>
<dbReference type="EMBL" id="JAPDDT010000015">
    <property type="protein sequence ID" value="MCW1925638.1"/>
    <property type="molecule type" value="Genomic_DNA"/>
</dbReference>
<dbReference type="InterPro" id="IPR022764">
    <property type="entry name" value="Peptidase_S54_rhomboid_dom"/>
</dbReference>
<evidence type="ECO:0000256" key="7">
    <source>
        <dbReference type="SAM" id="Phobius"/>
    </source>
</evidence>
<proteinExistence type="inferred from homology"/>
<dbReference type="PANTHER" id="PTHR43731">
    <property type="entry name" value="RHOMBOID PROTEASE"/>
    <property type="match status" value="1"/>
</dbReference>
<keyword evidence="5 7" id="KW-1133">Transmembrane helix</keyword>
<accession>A0ABT3GQ84</accession>
<keyword evidence="10" id="KW-1185">Reference proteome</keyword>